<feature type="transmembrane region" description="Helical" evidence="2">
    <location>
        <begin position="110"/>
        <end position="132"/>
    </location>
</feature>
<feature type="transmembrane region" description="Helical" evidence="2">
    <location>
        <begin position="203"/>
        <end position="223"/>
    </location>
</feature>
<dbReference type="AlphaFoldDB" id="A0A1G9CQN9"/>
<keyword evidence="2" id="KW-0472">Membrane</keyword>
<dbReference type="RefSeq" id="WP_091267773.1">
    <property type="nucleotide sequence ID" value="NZ_FNFK01000037.1"/>
</dbReference>
<reference evidence="4" key="1">
    <citation type="submission" date="2016-10" db="EMBL/GenBank/DDBJ databases">
        <authorList>
            <person name="Varghese N."/>
            <person name="Submissions S."/>
        </authorList>
    </citation>
    <scope>NUCLEOTIDE SEQUENCE [LARGE SCALE GENOMIC DNA]</scope>
    <source>
        <strain evidence="4">DSM 19181</strain>
    </source>
</reference>
<evidence type="ECO:0000256" key="2">
    <source>
        <dbReference type="SAM" id="Phobius"/>
    </source>
</evidence>
<keyword evidence="4" id="KW-1185">Reference proteome</keyword>
<feature type="region of interest" description="Disordered" evidence="1">
    <location>
        <begin position="1"/>
        <end position="21"/>
    </location>
</feature>
<protein>
    <submittedName>
        <fullName evidence="3">Uncharacterized membrane-anchored protein</fullName>
    </submittedName>
</protein>
<name>A0A1G9CQN9_9LACT</name>
<feature type="transmembrane region" description="Helical" evidence="2">
    <location>
        <begin position="171"/>
        <end position="191"/>
    </location>
</feature>
<keyword evidence="2" id="KW-1133">Transmembrane helix</keyword>
<dbReference type="OrthoDB" id="2360056at2"/>
<dbReference type="InterPro" id="IPR009214">
    <property type="entry name" value="DUF1129"/>
</dbReference>
<keyword evidence="2" id="KW-0812">Transmembrane</keyword>
<sequence length="234" mass="25962">MPKKKNTVEQEPEVTLEDKKRENDALFDQLTNKNREYMMTLNRKLDDAGFPEDNKTLVFNDMLKNIVSQQANHLTARKLYGTATDQARYLTESDHADMTGPIERSELWKIYLDGALLLGGMFAVITGISYLVGNQEAGLGLITMILNFLLGGLAVMVITKYAPQPGVKGGFIKYIVATTITMLTWIILMAFGTAMLPQALNPMIPGSITLVIGVVAFAAKWYLKKKLNIQGTLI</sequence>
<gene>
    <name evidence="3" type="ORF">SAMN04488098_103710</name>
</gene>
<proteinExistence type="predicted"/>
<dbReference type="PIRSF" id="PIRSF033111">
    <property type="entry name" value="UCP033111"/>
    <property type="match status" value="1"/>
</dbReference>
<dbReference type="STRING" id="426701.SAMN04488098_103710"/>
<accession>A0A1G9CQN9</accession>
<evidence type="ECO:0000313" key="4">
    <source>
        <dbReference type="Proteomes" id="UP000199433"/>
    </source>
</evidence>
<feature type="transmembrane region" description="Helical" evidence="2">
    <location>
        <begin position="138"/>
        <end position="159"/>
    </location>
</feature>
<evidence type="ECO:0000256" key="1">
    <source>
        <dbReference type="SAM" id="MobiDB-lite"/>
    </source>
</evidence>
<dbReference type="EMBL" id="FNFK01000037">
    <property type="protein sequence ID" value="SDK53926.1"/>
    <property type="molecule type" value="Genomic_DNA"/>
</dbReference>
<evidence type="ECO:0000313" key="3">
    <source>
        <dbReference type="EMBL" id="SDK53926.1"/>
    </source>
</evidence>
<organism evidence="3 4">
    <name type="scientific">Alkalibacterium thalassium</name>
    <dbReference type="NCBI Taxonomy" id="426701"/>
    <lineage>
        <taxon>Bacteria</taxon>
        <taxon>Bacillati</taxon>
        <taxon>Bacillota</taxon>
        <taxon>Bacilli</taxon>
        <taxon>Lactobacillales</taxon>
        <taxon>Carnobacteriaceae</taxon>
        <taxon>Alkalibacterium</taxon>
    </lineage>
</organism>
<dbReference type="Proteomes" id="UP000199433">
    <property type="component" value="Unassembled WGS sequence"/>
</dbReference>
<dbReference type="Pfam" id="PF06570">
    <property type="entry name" value="DUF1129"/>
    <property type="match status" value="1"/>
</dbReference>